<comment type="function">
    <text evidence="15">Core subunit of the mitochondrial membrane respiratory chain NADH dehydrogenase (Complex I) which catalyzes electron transfer from NADH through the respiratory chain, using ubiquinone as an electron acceptor.</text>
</comment>
<dbReference type="GO" id="GO:0008137">
    <property type="term" value="F:NADH dehydrogenase (ubiquinone) activity"/>
    <property type="evidence" value="ECO:0007669"/>
    <property type="project" value="UniProtKB-EC"/>
</dbReference>
<evidence type="ECO:0000256" key="9">
    <source>
        <dbReference type="ARBA" id="ARBA00022982"/>
    </source>
</evidence>
<dbReference type="EC" id="7.1.1.2" evidence="3 15"/>
<evidence type="ECO:0000256" key="13">
    <source>
        <dbReference type="ARBA" id="ARBA00023128"/>
    </source>
</evidence>
<dbReference type="Pfam" id="PF00420">
    <property type="entry name" value="Oxidored_q2"/>
    <property type="match status" value="1"/>
</dbReference>
<comment type="similarity">
    <text evidence="2 15">Belongs to the complex I subunit 4L family.</text>
</comment>
<dbReference type="GO" id="GO:0030964">
    <property type="term" value="C:NADH dehydrogenase complex"/>
    <property type="evidence" value="ECO:0007669"/>
    <property type="project" value="TreeGrafter"/>
</dbReference>
<feature type="transmembrane region" description="Helical" evidence="15">
    <location>
        <begin position="55"/>
        <end position="78"/>
    </location>
</feature>
<comment type="catalytic activity">
    <reaction evidence="15">
        <text>a ubiquinone + NADH + 5 H(+)(in) = a ubiquinol + NAD(+) + 4 H(+)(out)</text>
        <dbReference type="Rhea" id="RHEA:29091"/>
        <dbReference type="Rhea" id="RHEA-COMP:9565"/>
        <dbReference type="Rhea" id="RHEA-COMP:9566"/>
        <dbReference type="ChEBI" id="CHEBI:15378"/>
        <dbReference type="ChEBI" id="CHEBI:16389"/>
        <dbReference type="ChEBI" id="CHEBI:17976"/>
        <dbReference type="ChEBI" id="CHEBI:57540"/>
        <dbReference type="ChEBI" id="CHEBI:57945"/>
        <dbReference type="EC" id="7.1.1.2"/>
    </reaction>
</comment>
<keyword evidence="7 15" id="KW-0812">Transmembrane</keyword>
<evidence type="ECO:0000256" key="15">
    <source>
        <dbReference type="RuleBase" id="RU004419"/>
    </source>
</evidence>
<keyword evidence="8 15" id="KW-1278">Translocase</keyword>
<dbReference type="AlphaFoldDB" id="A0A286KAW1"/>
<evidence type="ECO:0000256" key="7">
    <source>
        <dbReference type="ARBA" id="ARBA00022692"/>
    </source>
</evidence>
<geneLocation type="mitochondrion" evidence="16"/>
<evidence type="ECO:0000256" key="3">
    <source>
        <dbReference type="ARBA" id="ARBA00012944"/>
    </source>
</evidence>
<keyword evidence="9 15" id="KW-0249">Electron transport</keyword>
<dbReference type="GO" id="GO:0005743">
    <property type="term" value="C:mitochondrial inner membrane"/>
    <property type="evidence" value="ECO:0007669"/>
    <property type="project" value="UniProtKB-SubCell"/>
</dbReference>
<reference evidence="16" key="1">
    <citation type="journal article" date="2017" name="Proc. R. Soc. B">
        <title>Punctuated invasion of water, ice, snow and terrestrial ecozones by segmented worms (Oligochaeta: Enchytraeidae: Mesenchytraeus).</title>
        <authorList>
            <person name="Lang S.A."/>
            <person name="Saglam N."/>
            <person name="Kawash J."/>
            <person name="Shain D.H."/>
        </authorList>
    </citation>
    <scope>NUCLEOTIDE SEQUENCE</scope>
</reference>
<keyword evidence="12 15" id="KW-0830">Ubiquinone</keyword>
<evidence type="ECO:0000256" key="4">
    <source>
        <dbReference type="ARBA" id="ARBA00016612"/>
    </source>
</evidence>
<protein>
    <recommendedName>
        <fullName evidence="4 15">NADH-ubiquinone oxidoreductase chain 4L</fullName>
        <ecNumber evidence="3 15">7.1.1.2</ecNumber>
    </recommendedName>
</protein>
<dbReference type="GO" id="GO:0016651">
    <property type="term" value="F:oxidoreductase activity, acting on NAD(P)H"/>
    <property type="evidence" value="ECO:0007669"/>
    <property type="project" value="InterPro"/>
</dbReference>
<keyword evidence="13 15" id="KW-0496">Mitochondrion</keyword>
<dbReference type="InterPro" id="IPR001133">
    <property type="entry name" value="NADH_UbQ_OxRdtase_chain4L/K"/>
</dbReference>
<evidence type="ECO:0000256" key="2">
    <source>
        <dbReference type="ARBA" id="ARBA00010519"/>
    </source>
</evidence>
<dbReference type="PANTHER" id="PTHR11434:SF0">
    <property type="entry name" value="NADH-UBIQUINONE OXIDOREDUCTASE CHAIN 4L"/>
    <property type="match status" value="1"/>
</dbReference>
<evidence type="ECO:0000313" key="16">
    <source>
        <dbReference type="EMBL" id="AOR07196.1"/>
    </source>
</evidence>
<evidence type="ECO:0000256" key="14">
    <source>
        <dbReference type="ARBA" id="ARBA00023136"/>
    </source>
</evidence>
<keyword evidence="14 15" id="KW-0472">Membrane</keyword>
<proteinExistence type="inferred from homology"/>
<evidence type="ECO:0000256" key="12">
    <source>
        <dbReference type="ARBA" id="ARBA00023075"/>
    </source>
</evidence>
<keyword evidence="6 15" id="KW-0679">Respiratory chain</keyword>
<dbReference type="EMBL" id="KU728899">
    <property type="protein sequence ID" value="AOR07196.1"/>
    <property type="molecule type" value="Genomic_DNA"/>
</dbReference>
<keyword evidence="10 15" id="KW-1133">Transmembrane helix</keyword>
<keyword evidence="15" id="KW-0999">Mitochondrion inner membrane</keyword>
<feature type="transmembrane region" description="Helical" evidence="15">
    <location>
        <begin position="25"/>
        <end position="49"/>
    </location>
</feature>
<evidence type="ECO:0000256" key="11">
    <source>
        <dbReference type="ARBA" id="ARBA00023027"/>
    </source>
</evidence>
<comment type="subcellular location">
    <subcellularLocation>
        <location evidence="15">Mitochondrion inner membrane</location>
        <topology evidence="15">Multi-pass membrane protein</topology>
    </subcellularLocation>
    <subcellularLocation>
        <location evidence="1">Mitochondrion membrane</location>
        <topology evidence="1">Multi-pass membrane protein</topology>
    </subcellularLocation>
</comment>
<accession>A0A286KAW1</accession>
<keyword evidence="11 15" id="KW-0520">NAD</keyword>
<evidence type="ECO:0000256" key="6">
    <source>
        <dbReference type="ARBA" id="ARBA00022660"/>
    </source>
</evidence>
<organism evidence="16">
    <name type="scientific">Enchytraeus albidus</name>
    <dbReference type="NCBI Taxonomy" id="6390"/>
    <lineage>
        <taxon>Eukaryota</taxon>
        <taxon>Metazoa</taxon>
        <taxon>Spiralia</taxon>
        <taxon>Lophotrochozoa</taxon>
        <taxon>Annelida</taxon>
        <taxon>Clitellata</taxon>
        <taxon>Oligochaeta</taxon>
        <taxon>Enchytraeida</taxon>
        <taxon>Enchytraeidae</taxon>
        <taxon>Enchytraeus</taxon>
    </lineage>
</organism>
<dbReference type="GO" id="GO:0042773">
    <property type="term" value="P:ATP synthesis coupled electron transport"/>
    <property type="evidence" value="ECO:0007669"/>
    <property type="project" value="UniProtKB-UniRule"/>
</dbReference>
<dbReference type="PANTHER" id="PTHR11434">
    <property type="entry name" value="NADH-UBIQUINONE OXIDOREDUCTASE SUBUNIT ND4L"/>
    <property type="match status" value="1"/>
</dbReference>
<name>A0A286KAW1_9ANNE</name>
<keyword evidence="5 15" id="KW-0813">Transport</keyword>
<evidence type="ECO:0000256" key="10">
    <source>
        <dbReference type="ARBA" id="ARBA00022989"/>
    </source>
</evidence>
<gene>
    <name evidence="16" type="primary">ND4L</name>
</gene>
<evidence type="ECO:0000256" key="5">
    <source>
        <dbReference type="ARBA" id="ARBA00022448"/>
    </source>
</evidence>
<sequence length="97" mass="10726">MNILSMFQVSYFLTLIAFIIQRTHLLMALLCLEGMMLSLVLLIPSFLYMTSMINISSIALIMLTLGACEASIGLSIMVNMSRSYGSDLFKSVSSNKC</sequence>
<evidence type="ECO:0000256" key="8">
    <source>
        <dbReference type="ARBA" id="ARBA00022967"/>
    </source>
</evidence>
<dbReference type="Gene3D" id="1.10.287.3510">
    <property type="match status" value="1"/>
</dbReference>
<evidence type="ECO:0000256" key="1">
    <source>
        <dbReference type="ARBA" id="ARBA00004225"/>
    </source>
</evidence>
<dbReference type="InterPro" id="IPR039428">
    <property type="entry name" value="NUOK/Mnh_C1-like"/>
</dbReference>